<dbReference type="Proteomes" id="UP001287286">
    <property type="component" value="Unassembled WGS sequence"/>
</dbReference>
<evidence type="ECO:0000313" key="2">
    <source>
        <dbReference type="EMBL" id="KAK4091777.1"/>
    </source>
</evidence>
<sequence>MAGRLPSSARSQPTRQARLPRSRRITSRRVTAQRRAWHRLPLESVCGLSVVNGWSRSGLCVVVAVAACLSRASACLFTFYGGRGCRWLPAPELDSRPVARRASLRKALAFHGGFLGDLSLNPMPLPMVADAPWDITHPRRPVLPPLPMTAIMDEYVHSGAVRPVAKVKVSSPTFHADAFMSRQGSAPQWLSPTAPQASRLSRPGASWALSDWAPRGSRRRCHLKYAASPVAPLQPSSCVEQWAGLIPCPDSSRFVASWLPCPWILQYSYCWRQPRVRAWFSLAAWLARFPSSLRRQPLNQGAAPAERHYERPWRWSRRGCGPAGGAVGWPGTASTLMAAGLNKAHTTVDNGGGPGTEAFPAWPCRITVPSSTRKRRRTPVWKFVRQGPPPGPRPTFANPYSISSSASASVFAWGSRAGDRKKGTRTTPHHTPQTEEAAPIPTHLRAPSTPYSRCPADVTPRLTSRPPQPTGGSIRSRPPTWVGSGAHLVGQGHCEEEIPGWVPGRDHAEVERGAWPGLDQQYYVESESRHLYKYKEVGPSAILAAIPSCPHSLPLACLPPSSSPPHQALTQTPSLA</sequence>
<comment type="caution">
    <text evidence="2">The sequence shown here is derived from an EMBL/GenBank/DDBJ whole genome shotgun (WGS) entry which is preliminary data.</text>
</comment>
<evidence type="ECO:0000313" key="3">
    <source>
        <dbReference type="Proteomes" id="UP001287286"/>
    </source>
</evidence>
<name>A0ABR0C604_PURLI</name>
<keyword evidence="3" id="KW-1185">Reference proteome</keyword>
<protein>
    <submittedName>
        <fullName evidence="2">Uncharacterized protein</fullName>
    </submittedName>
</protein>
<dbReference type="EMBL" id="JAWRVI010000010">
    <property type="protein sequence ID" value="KAK4091777.1"/>
    <property type="molecule type" value="Genomic_DNA"/>
</dbReference>
<evidence type="ECO:0000256" key="1">
    <source>
        <dbReference type="SAM" id="MobiDB-lite"/>
    </source>
</evidence>
<accession>A0ABR0C604</accession>
<reference evidence="2 3" key="1">
    <citation type="journal article" date="2024" name="Microbiol. Resour. Announc.">
        <title>Genome annotations for the ascomycete fungi Trichoderma harzianum, Trichoderma aggressivum, and Purpureocillium lilacinum.</title>
        <authorList>
            <person name="Beijen E.P.W."/>
            <person name="Ohm R.A."/>
        </authorList>
    </citation>
    <scope>NUCLEOTIDE SEQUENCE [LARGE SCALE GENOMIC DNA]</scope>
    <source>
        <strain evidence="2 3">CBS 150709</strain>
    </source>
</reference>
<feature type="region of interest" description="Disordered" evidence="1">
    <location>
        <begin position="1"/>
        <end position="25"/>
    </location>
</feature>
<organism evidence="2 3">
    <name type="scientific">Purpureocillium lilacinum</name>
    <name type="common">Paecilomyces lilacinus</name>
    <dbReference type="NCBI Taxonomy" id="33203"/>
    <lineage>
        <taxon>Eukaryota</taxon>
        <taxon>Fungi</taxon>
        <taxon>Dikarya</taxon>
        <taxon>Ascomycota</taxon>
        <taxon>Pezizomycotina</taxon>
        <taxon>Sordariomycetes</taxon>
        <taxon>Hypocreomycetidae</taxon>
        <taxon>Hypocreales</taxon>
        <taxon>Ophiocordycipitaceae</taxon>
        <taxon>Purpureocillium</taxon>
    </lineage>
</organism>
<gene>
    <name evidence="2" type="ORF">Purlil1_3616</name>
</gene>
<feature type="region of interest" description="Disordered" evidence="1">
    <location>
        <begin position="415"/>
        <end position="480"/>
    </location>
</feature>
<proteinExistence type="predicted"/>